<dbReference type="PRINTS" id="PR00081">
    <property type="entry name" value="GDHRDH"/>
</dbReference>
<dbReference type="SMART" id="SM00822">
    <property type="entry name" value="PKS_KR"/>
    <property type="match status" value="1"/>
</dbReference>
<organism evidence="5 6">
    <name type="scientific">Litoribrevibacter euphylliae</name>
    <dbReference type="NCBI Taxonomy" id="1834034"/>
    <lineage>
        <taxon>Bacteria</taxon>
        <taxon>Pseudomonadati</taxon>
        <taxon>Pseudomonadota</taxon>
        <taxon>Gammaproteobacteria</taxon>
        <taxon>Oceanospirillales</taxon>
        <taxon>Oceanospirillaceae</taxon>
        <taxon>Litoribrevibacter</taxon>
    </lineage>
</organism>
<dbReference type="RefSeq" id="WP_386720965.1">
    <property type="nucleotide sequence ID" value="NZ_JBHRSZ010000004.1"/>
</dbReference>
<dbReference type="PANTHER" id="PTHR44196">
    <property type="entry name" value="DEHYDROGENASE/REDUCTASE SDR FAMILY MEMBER 7B"/>
    <property type="match status" value="1"/>
</dbReference>
<protein>
    <submittedName>
        <fullName evidence="5">SDR family oxidoreductase</fullName>
    </submittedName>
</protein>
<sequence>MKTAIITGGASGLGLAMAHEFARHGYAICIADIQEKQGQEVARELQANGTAAFFFKLNVTQESEWLALKDEALKQWGKVDVVINNAGVAAAGLIEDQSVEDWKWLLDINVLGVALGCKTFTPLMKARDSGYLINVASMAGLLHAPSMSSYNVSKAGVVALSETLKVELSSWNIGVSVVCPAFFQTNLTNTMRTSIPGVTKTINRWMESSSISAEDVAKAVYQGMASNRFYVLTHTKEKLLWWLKRVSPELLHSLISRTTGKQVRRIMEKVGEDKAQAEKVVS</sequence>
<dbReference type="EMBL" id="JBHRSZ010000004">
    <property type="protein sequence ID" value="MFC3151704.1"/>
    <property type="molecule type" value="Genomic_DNA"/>
</dbReference>
<dbReference type="PANTHER" id="PTHR44196:SF1">
    <property type="entry name" value="DEHYDROGENASE_REDUCTASE SDR FAMILY MEMBER 7B"/>
    <property type="match status" value="1"/>
</dbReference>
<dbReference type="InterPro" id="IPR036291">
    <property type="entry name" value="NAD(P)-bd_dom_sf"/>
</dbReference>
<accession>A0ABV7HG61</accession>
<dbReference type="NCBIfam" id="NF004196">
    <property type="entry name" value="PRK05650.1"/>
    <property type="match status" value="1"/>
</dbReference>
<dbReference type="SUPFAM" id="SSF51735">
    <property type="entry name" value="NAD(P)-binding Rossmann-fold domains"/>
    <property type="match status" value="1"/>
</dbReference>
<dbReference type="Pfam" id="PF00106">
    <property type="entry name" value="adh_short"/>
    <property type="match status" value="1"/>
</dbReference>
<evidence type="ECO:0000313" key="6">
    <source>
        <dbReference type="Proteomes" id="UP001595476"/>
    </source>
</evidence>
<dbReference type="InterPro" id="IPR057326">
    <property type="entry name" value="KR_dom"/>
</dbReference>
<comment type="caution">
    <text evidence="5">The sequence shown here is derived from an EMBL/GenBank/DDBJ whole genome shotgun (WGS) entry which is preliminary data.</text>
</comment>
<dbReference type="CDD" id="cd05233">
    <property type="entry name" value="SDR_c"/>
    <property type="match status" value="1"/>
</dbReference>
<dbReference type="PRINTS" id="PR00080">
    <property type="entry name" value="SDRFAMILY"/>
</dbReference>
<keyword evidence="2" id="KW-0560">Oxidoreductase</keyword>
<evidence type="ECO:0000313" key="5">
    <source>
        <dbReference type="EMBL" id="MFC3151704.1"/>
    </source>
</evidence>
<evidence type="ECO:0000256" key="3">
    <source>
        <dbReference type="RuleBase" id="RU000363"/>
    </source>
</evidence>
<evidence type="ECO:0000256" key="2">
    <source>
        <dbReference type="ARBA" id="ARBA00023002"/>
    </source>
</evidence>
<gene>
    <name evidence="5" type="ORF">ACFOEK_11760</name>
</gene>
<dbReference type="Proteomes" id="UP001595476">
    <property type="component" value="Unassembled WGS sequence"/>
</dbReference>
<evidence type="ECO:0000256" key="1">
    <source>
        <dbReference type="ARBA" id="ARBA00006484"/>
    </source>
</evidence>
<keyword evidence="6" id="KW-1185">Reference proteome</keyword>
<comment type="similarity">
    <text evidence="1 3">Belongs to the short-chain dehydrogenases/reductases (SDR) family.</text>
</comment>
<feature type="domain" description="Ketoreductase" evidence="4">
    <location>
        <begin position="2"/>
        <end position="176"/>
    </location>
</feature>
<dbReference type="InterPro" id="IPR002347">
    <property type="entry name" value="SDR_fam"/>
</dbReference>
<proteinExistence type="inferred from homology"/>
<evidence type="ECO:0000259" key="4">
    <source>
        <dbReference type="SMART" id="SM00822"/>
    </source>
</evidence>
<dbReference type="Gene3D" id="3.40.50.720">
    <property type="entry name" value="NAD(P)-binding Rossmann-like Domain"/>
    <property type="match status" value="1"/>
</dbReference>
<name>A0ABV7HG61_9GAMM</name>
<reference evidence="6" key="1">
    <citation type="journal article" date="2019" name="Int. J. Syst. Evol. Microbiol.">
        <title>The Global Catalogue of Microorganisms (GCM) 10K type strain sequencing project: providing services to taxonomists for standard genome sequencing and annotation.</title>
        <authorList>
            <consortium name="The Broad Institute Genomics Platform"/>
            <consortium name="The Broad Institute Genome Sequencing Center for Infectious Disease"/>
            <person name="Wu L."/>
            <person name="Ma J."/>
        </authorList>
    </citation>
    <scope>NUCLEOTIDE SEQUENCE [LARGE SCALE GENOMIC DNA]</scope>
    <source>
        <strain evidence="6">KCTC 52438</strain>
    </source>
</reference>